<dbReference type="InterPro" id="IPR000485">
    <property type="entry name" value="AsnC-type_HTH_dom"/>
</dbReference>
<dbReference type="PROSITE" id="PS50956">
    <property type="entry name" value="HTH_ASNC_2"/>
    <property type="match status" value="1"/>
</dbReference>
<dbReference type="PANTHER" id="PTHR30154">
    <property type="entry name" value="LEUCINE-RESPONSIVE REGULATORY PROTEIN"/>
    <property type="match status" value="1"/>
</dbReference>
<dbReference type="AlphaFoldDB" id="A0A6B0SRN1"/>
<dbReference type="SUPFAM" id="SSF46785">
    <property type="entry name" value="Winged helix' DNA-binding domain"/>
    <property type="match status" value="1"/>
</dbReference>
<comment type="caution">
    <text evidence="5">The sequence shown here is derived from an EMBL/GenBank/DDBJ whole genome shotgun (WGS) entry which is preliminary data.</text>
</comment>
<proteinExistence type="predicted"/>
<evidence type="ECO:0000259" key="4">
    <source>
        <dbReference type="PROSITE" id="PS50956"/>
    </source>
</evidence>
<evidence type="ECO:0000256" key="1">
    <source>
        <dbReference type="ARBA" id="ARBA00023015"/>
    </source>
</evidence>
<dbReference type="Gene3D" id="1.10.10.10">
    <property type="entry name" value="Winged helix-like DNA-binding domain superfamily/Winged helix DNA-binding domain"/>
    <property type="match status" value="1"/>
</dbReference>
<dbReference type="PANTHER" id="PTHR30154:SF34">
    <property type="entry name" value="TRANSCRIPTIONAL REGULATOR AZLB"/>
    <property type="match status" value="1"/>
</dbReference>
<evidence type="ECO:0000313" key="5">
    <source>
        <dbReference type="EMBL" id="MXR20259.1"/>
    </source>
</evidence>
<accession>A0A6B0SRN1</accession>
<protein>
    <submittedName>
        <fullName evidence="5">AsnC family transcriptional regulator</fullName>
    </submittedName>
</protein>
<organism evidence="5 6">
    <name type="scientific">Halobacterium bonnevillei</name>
    <dbReference type="NCBI Taxonomy" id="2692200"/>
    <lineage>
        <taxon>Archaea</taxon>
        <taxon>Methanobacteriati</taxon>
        <taxon>Methanobacteriota</taxon>
        <taxon>Stenosarchaea group</taxon>
        <taxon>Halobacteria</taxon>
        <taxon>Halobacteriales</taxon>
        <taxon>Halobacteriaceae</taxon>
        <taxon>Halobacterium</taxon>
    </lineage>
</organism>
<dbReference type="GO" id="GO:0043565">
    <property type="term" value="F:sequence-specific DNA binding"/>
    <property type="evidence" value="ECO:0007669"/>
    <property type="project" value="InterPro"/>
</dbReference>
<dbReference type="RefSeq" id="WP_159525813.1">
    <property type="nucleotide sequence ID" value="NZ_WUUU01000034.1"/>
</dbReference>
<dbReference type="EMBL" id="WUUU01000034">
    <property type="protein sequence ID" value="MXR20259.1"/>
    <property type="molecule type" value="Genomic_DNA"/>
</dbReference>
<dbReference type="InterPro" id="IPR019888">
    <property type="entry name" value="Tscrpt_reg_AsnC-like"/>
</dbReference>
<keyword evidence="1" id="KW-0805">Transcription regulation</keyword>
<name>A0A6B0SRN1_9EURY</name>
<dbReference type="Proteomes" id="UP000471521">
    <property type="component" value="Unassembled WGS sequence"/>
</dbReference>
<dbReference type="GO" id="GO:0005829">
    <property type="term" value="C:cytosol"/>
    <property type="evidence" value="ECO:0007669"/>
    <property type="project" value="TreeGrafter"/>
</dbReference>
<dbReference type="GO" id="GO:0043200">
    <property type="term" value="P:response to amino acid"/>
    <property type="evidence" value="ECO:0007669"/>
    <property type="project" value="TreeGrafter"/>
</dbReference>
<reference evidence="5 6" key="1">
    <citation type="submission" date="2019-12" db="EMBL/GenBank/DDBJ databases">
        <title>Isolation and characterization of three novel carbon monoxide-oxidizing members of Halobacteria from salione crusts and soils.</title>
        <authorList>
            <person name="Myers M.R."/>
            <person name="King G.M."/>
        </authorList>
    </citation>
    <scope>NUCLEOTIDE SEQUENCE [LARGE SCALE GENOMIC DNA]</scope>
    <source>
        <strain evidence="5 6">PCN9</strain>
    </source>
</reference>
<gene>
    <name evidence="5" type="ORF">GRX66_06445</name>
</gene>
<feature type="domain" description="HTH asnC-type" evidence="4">
    <location>
        <begin position="6"/>
        <end position="68"/>
    </location>
</feature>
<dbReference type="InterPro" id="IPR036388">
    <property type="entry name" value="WH-like_DNA-bd_sf"/>
</dbReference>
<dbReference type="Pfam" id="PF13404">
    <property type="entry name" value="HTH_AsnC-type"/>
    <property type="match status" value="1"/>
</dbReference>
<evidence type="ECO:0000256" key="2">
    <source>
        <dbReference type="ARBA" id="ARBA00023125"/>
    </source>
</evidence>
<dbReference type="SMART" id="SM00344">
    <property type="entry name" value="HTH_ASNC"/>
    <property type="match status" value="1"/>
</dbReference>
<dbReference type="PRINTS" id="PR00033">
    <property type="entry name" value="HTHASNC"/>
</dbReference>
<keyword evidence="3" id="KW-0804">Transcription</keyword>
<sequence length="159" mass="17563">MTLEGLDELDQQIIHELQRDARRTSSQQIADEAGVSASTVRNRIQRLQERGIVRGYHADVDYEQAGYQLYTLIVCTAPVTRREELAAAALDVPGVVRVEEVMTGAENVHVSAVGTDSDDLSRIGRDLDELGLEVVDEDLIRNVHTGPFNEFEATVSDEA</sequence>
<dbReference type="InterPro" id="IPR036390">
    <property type="entry name" value="WH_DNA-bd_sf"/>
</dbReference>
<dbReference type="OrthoDB" id="57033at2157"/>
<evidence type="ECO:0000256" key="3">
    <source>
        <dbReference type="ARBA" id="ARBA00023163"/>
    </source>
</evidence>
<keyword evidence="6" id="KW-1185">Reference proteome</keyword>
<keyword evidence="2" id="KW-0238">DNA-binding</keyword>
<evidence type="ECO:0000313" key="6">
    <source>
        <dbReference type="Proteomes" id="UP000471521"/>
    </source>
</evidence>